<dbReference type="Gene3D" id="1.10.10.1400">
    <property type="entry name" value="Terminase, small subunit, N-terminal DNA-binding domain, HTH motif"/>
    <property type="match status" value="1"/>
</dbReference>
<proteinExistence type="predicted"/>
<reference evidence="2 5" key="2">
    <citation type="submission" date="2019-07" db="EMBL/GenBank/DDBJ databases">
        <title>Whole genome shotgun sequence of Myxococcus virescens NBRC 100334.</title>
        <authorList>
            <person name="Hosoyama A."/>
            <person name="Uohara A."/>
            <person name="Ohji S."/>
            <person name="Ichikawa N."/>
        </authorList>
    </citation>
    <scope>NUCLEOTIDE SEQUENCE [LARGE SCALE GENOMIC DNA]</scope>
    <source>
        <strain evidence="2 5">NBRC 100334</strain>
    </source>
</reference>
<dbReference type="AlphaFoldDB" id="A0A511HML5"/>
<dbReference type="InterPro" id="IPR038713">
    <property type="entry name" value="Terminase_Gp1_N_sf"/>
</dbReference>
<dbReference type="EMBL" id="FNAJ01000008">
    <property type="protein sequence ID" value="SDE54764.1"/>
    <property type="molecule type" value="Genomic_DNA"/>
</dbReference>
<dbReference type="Proteomes" id="UP000321224">
    <property type="component" value="Unassembled WGS sequence"/>
</dbReference>
<organism evidence="2 5">
    <name type="scientific">Myxococcus virescens</name>
    <dbReference type="NCBI Taxonomy" id="83456"/>
    <lineage>
        <taxon>Bacteria</taxon>
        <taxon>Pseudomonadati</taxon>
        <taxon>Myxococcota</taxon>
        <taxon>Myxococcia</taxon>
        <taxon>Myxococcales</taxon>
        <taxon>Cystobacterineae</taxon>
        <taxon>Myxococcaceae</taxon>
        <taxon>Myxococcus</taxon>
    </lineage>
</organism>
<keyword evidence="4" id="KW-1185">Reference proteome</keyword>
<dbReference type="RefSeq" id="WP_167371137.1">
    <property type="nucleotide sequence ID" value="NZ_BJVY01000051.1"/>
</dbReference>
<dbReference type="EMBL" id="BJVY01000051">
    <property type="protein sequence ID" value="GEL74634.1"/>
    <property type="molecule type" value="Genomic_DNA"/>
</dbReference>
<evidence type="ECO:0000256" key="1">
    <source>
        <dbReference type="SAM" id="MobiDB-lite"/>
    </source>
</evidence>
<dbReference type="GO" id="GO:0051276">
    <property type="term" value="P:chromosome organization"/>
    <property type="evidence" value="ECO:0007669"/>
    <property type="project" value="InterPro"/>
</dbReference>
<sequence length="190" mass="20289">MASKRRRQSRSSPGPKAPAESSRALTAKQRRFAELYDGNGTEAARQAGYSGSDNVLAQTARGLLRNPHIRKLIDAREGKQVGPRIATREQRQAFWTEVMGDEDEATLARLKASELLGKSQGDFLERVEMAGKGGGPVQAEVKADVKAEVKHVEPDPERIAAIAGILARMGALPAPGSTEPARAADGAAHD</sequence>
<name>A0A511HML5_9BACT</name>
<dbReference type="Proteomes" id="UP000198717">
    <property type="component" value="Unassembled WGS sequence"/>
</dbReference>
<dbReference type="InterPro" id="IPR005335">
    <property type="entry name" value="Terminase_ssu"/>
</dbReference>
<evidence type="ECO:0000313" key="5">
    <source>
        <dbReference type="Proteomes" id="UP000321224"/>
    </source>
</evidence>
<feature type="region of interest" description="Disordered" evidence="1">
    <location>
        <begin position="1"/>
        <end position="25"/>
    </location>
</feature>
<gene>
    <name evidence="2" type="ORF">MVI01_64180</name>
    <name evidence="3" type="ORF">SAMN04488504_108163</name>
</gene>
<protein>
    <submittedName>
        <fullName evidence="3">Terminase small subunit</fullName>
    </submittedName>
</protein>
<comment type="caution">
    <text evidence="2">The sequence shown here is derived from an EMBL/GenBank/DDBJ whole genome shotgun (WGS) entry which is preliminary data.</text>
</comment>
<accession>A0A511HML5</accession>
<evidence type="ECO:0000313" key="2">
    <source>
        <dbReference type="EMBL" id="GEL74634.1"/>
    </source>
</evidence>
<dbReference type="Pfam" id="PF03592">
    <property type="entry name" value="Terminase_2"/>
    <property type="match status" value="1"/>
</dbReference>
<reference evidence="3 4" key="1">
    <citation type="submission" date="2016-10" db="EMBL/GenBank/DDBJ databases">
        <authorList>
            <person name="Varghese N."/>
            <person name="Submissions S."/>
        </authorList>
    </citation>
    <scope>NUCLEOTIDE SEQUENCE [LARGE SCALE GENOMIC DNA]</scope>
    <source>
        <strain evidence="3 4">DSM 2260</strain>
    </source>
</reference>
<evidence type="ECO:0000313" key="4">
    <source>
        <dbReference type="Proteomes" id="UP000198717"/>
    </source>
</evidence>
<evidence type="ECO:0000313" key="3">
    <source>
        <dbReference type="EMBL" id="SDE54764.1"/>
    </source>
</evidence>